<organism evidence="5 6">
    <name type="scientific">Lithospermum erythrorhizon</name>
    <name type="common">Purple gromwell</name>
    <name type="synonym">Lithospermum officinale var. erythrorhizon</name>
    <dbReference type="NCBI Taxonomy" id="34254"/>
    <lineage>
        <taxon>Eukaryota</taxon>
        <taxon>Viridiplantae</taxon>
        <taxon>Streptophyta</taxon>
        <taxon>Embryophyta</taxon>
        <taxon>Tracheophyta</taxon>
        <taxon>Spermatophyta</taxon>
        <taxon>Magnoliopsida</taxon>
        <taxon>eudicotyledons</taxon>
        <taxon>Gunneridae</taxon>
        <taxon>Pentapetalae</taxon>
        <taxon>asterids</taxon>
        <taxon>lamiids</taxon>
        <taxon>Boraginales</taxon>
        <taxon>Boraginaceae</taxon>
        <taxon>Boraginoideae</taxon>
        <taxon>Lithospermeae</taxon>
        <taxon>Lithospermum</taxon>
    </lineage>
</organism>
<dbReference type="InterPro" id="IPR002885">
    <property type="entry name" value="PPR_rpt"/>
</dbReference>
<sequence>MSTSNYFSSLLKQCYETHSHIQTKKLHCLIIKTTKNPETILLNNLISAYFKNINFSYARKVFDKIAEPNQYSWNTMLLVYSKSKNIAKMEEFFKLIPRKDKVSWNLFISGYVSSEMVGEAIESYRGMLREGVGNLNRISVSTMLSLSSKKNKVRLGRQVHGQVVKFGFCSYAFVGSALVDMYAKFGLAWEAKRVFDELPEKNDSVSWTTMISGLMQNGLYHQAIETFQQMRFVGCDIDQFTFGSTLTACGGIMAVKEGKQIHAFVIRSNHIDNMFVGSAIVDMYSKCSSMVYAERVFSRMRNKNVVSWTAMLVGYGQNGYSQEAVTTFYEMQRSGIEPDEYTFGSVISSCSNLASLEEGTQCHGLVMVSGLAGFLVVSNALITLYGKCGNLDDAQRLFNEIKLRDQVSWTALLSGYAQFGKAKEAIYIFEEMLTIGQLPDAITFIGVLSACSRAGLVDEGRLYYNSMVEKYGISPGRDHQNCMIDLFSRSGCLDEAKKFIQNMPYQPDVFGWVTILSSCRNLGNIEIGKWAGESLLELEPLNPAGYILLSSIYSAKGKWDEVAHLRRGMRDKRVRKEPGYSWIRYKNRIHVFSADDKSSPYLDKIYAELEVLHLKMVKDGYNPNLSSDLHDMDESEKMKALRYHSERLAIAFGLIYIPLAAPIRVMKNLRVCDDCHSAIKIISKITKREILVRDSVRFHLFKGGYCSCGDFW</sequence>
<dbReference type="GO" id="GO:0009451">
    <property type="term" value="P:RNA modification"/>
    <property type="evidence" value="ECO:0007669"/>
    <property type="project" value="InterPro"/>
</dbReference>
<dbReference type="Pfam" id="PF14432">
    <property type="entry name" value="DYW_deaminase"/>
    <property type="match status" value="1"/>
</dbReference>
<feature type="repeat" description="PPR" evidence="3">
    <location>
        <begin position="304"/>
        <end position="338"/>
    </location>
</feature>
<dbReference type="Pfam" id="PF20431">
    <property type="entry name" value="E_motif"/>
    <property type="match status" value="1"/>
</dbReference>
<dbReference type="GO" id="GO:0003723">
    <property type="term" value="F:RNA binding"/>
    <property type="evidence" value="ECO:0007669"/>
    <property type="project" value="InterPro"/>
</dbReference>
<protein>
    <recommendedName>
        <fullName evidence="4">DYW domain-containing protein</fullName>
    </recommendedName>
</protein>
<dbReference type="Gene3D" id="1.25.40.10">
    <property type="entry name" value="Tetratricopeptide repeat domain"/>
    <property type="match status" value="4"/>
</dbReference>
<dbReference type="Pfam" id="PF13041">
    <property type="entry name" value="PPR_2"/>
    <property type="match status" value="3"/>
</dbReference>
<dbReference type="FunFam" id="1.25.40.10:FF:000196">
    <property type="entry name" value="Pentatricopeptide repeat-containing protein At4g14850"/>
    <property type="match status" value="1"/>
</dbReference>
<dbReference type="AlphaFoldDB" id="A0AAV3Q185"/>
<evidence type="ECO:0000256" key="3">
    <source>
        <dbReference type="PROSITE-ProRule" id="PRU00708"/>
    </source>
</evidence>
<accession>A0AAV3Q185</accession>
<dbReference type="InterPro" id="IPR046848">
    <property type="entry name" value="E_motif"/>
</dbReference>
<reference evidence="5 6" key="1">
    <citation type="submission" date="2024-01" db="EMBL/GenBank/DDBJ databases">
        <title>The complete chloroplast genome sequence of Lithospermum erythrorhizon: insights into the phylogenetic relationship among Boraginaceae species and the maternal lineages of purple gromwells.</title>
        <authorList>
            <person name="Okada T."/>
            <person name="Watanabe K."/>
        </authorList>
    </citation>
    <scope>NUCLEOTIDE SEQUENCE [LARGE SCALE GENOMIC DNA]</scope>
</reference>
<dbReference type="PANTHER" id="PTHR47926:SF511">
    <property type="entry name" value="PENTATRICOPEPTIDE REPEAT-CONTAINING PROTEIN"/>
    <property type="match status" value="1"/>
</dbReference>
<dbReference type="EMBL" id="BAABME010003072">
    <property type="protein sequence ID" value="GAA0157283.1"/>
    <property type="molecule type" value="Genomic_DNA"/>
</dbReference>
<feature type="repeat" description="PPR" evidence="3">
    <location>
        <begin position="405"/>
        <end position="439"/>
    </location>
</feature>
<keyword evidence="6" id="KW-1185">Reference proteome</keyword>
<keyword evidence="2" id="KW-0677">Repeat</keyword>
<dbReference type="NCBIfam" id="TIGR00756">
    <property type="entry name" value="PPR"/>
    <property type="match status" value="4"/>
</dbReference>
<dbReference type="InterPro" id="IPR011990">
    <property type="entry name" value="TPR-like_helical_dom_sf"/>
</dbReference>
<evidence type="ECO:0000313" key="5">
    <source>
        <dbReference type="EMBL" id="GAA0157283.1"/>
    </source>
</evidence>
<dbReference type="PROSITE" id="PS51375">
    <property type="entry name" value="PPR"/>
    <property type="match status" value="5"/>
</dbReference>
<dbReference type="Pfam" id="PF01535">
    <property type="entry name" value="PPR"/>
    <property type="match status" value="6"/>
</dbReference>
<dbReference type="FunFam" id="1.25.40.10:FF:000031">
    <property type="entry name" value="Pentatricopeptide repeat-containing protein mitochondrial"/>
    <property type="match status" value="1"/>
</dbReference>
<gene>
    <name evidence="5" type="ORF">LIER_14586</name>
</gene>
<feature type="repeat" description="PPR" evidence="3">
    <location>
        <begin position="203"/>
        <end position="237"/>
    </location>
</feature>
<evidence type="ECO:0000259" key="4">
    <source>
        <dbReference type="Pfam" id="PF14432"/>
    </source>
</evidence>
<evidence type="ECO:0000256" key="2">
    <source>
        <dbReference type="ARBA" id="ARBA00022737"/>
    </source>
</evidence>
<evidence type="ECO:0000256" key="1">
    <source>
        <dbReference type="ARBA" id="ARBA00006643"/>
    </source>
</evidence>
<dbReference type="PANTHER" id="PTHR47926">
    <property type="entry name" value="PENTATRICOPEPTIDE REPEAT-CONTAINING PROTEIN"/>
    <property type="match status" value="1"/>
</dbReference>
<proteinExistence type="inferred from homology"/>
<dbReference type="InterPro" id="IPR046960">
    <property type="entry name" value="PPR_At4g14850-like_plant"/>
</dbReference>
<evidence type="ECO:0000313" key="6">
    <source>
        <dbReference type="Proteomes" id="UP001454036"/>
    </source>
</evidence>
<feature type="domain" description="DYW" evidence="4">
    <location>
        <begin position="620"/>
        <end position="712"/>
    </location>
</feature>
<feature type="repeat" description="PPR" evidence="3">
    <location>
        <begin position="100"/>
        <end position="134"/>
    </location>
</feature>
<feature type="repeat" description="PPR" evidence="3">
    <location>
        <begin position="440"/>
        <end position="475"/>
    </location>
</feature>
<dbReference type="FunFam" id="1.25.40.10:FF:000366">
    <property type="entry name" value="Pentatricopeptide (PPR) repeat-containing protein"/>
    <property type="match status" value="1"/>
</dbReference>
<comment type="similarity">
    <text evidence="1">Belongs to the PPR family. PCMP-H subfamily.</text>
</comment>
<dbReference type="Proteomes" id="UP001454036">
    <property type="component" value="Unassembled WGS sequence"/>
</dbReference>
<dbReference type="InterPro" id="IPR032867">
    <property type="entry name" value="DYW_dom"/>
</dbReference>
<dbReference type="FunFam" id="1.25.40.10:FF:000284">
    <property type="entry name" value="Pentatricopeptide repeat-containing protein"/>
    <property type="match status" value="1"/>
</dbReference>
<dbReference type="FunFam" id="1.25.40.10:FF:000442">
    <property type="entry name" value="Pentatricopeptide repeat-containing protein At3g49710"/>
    <property type="match status" value="1"/>
</dbReference>
<comment type="caution">
    <text evidence="5">The sequence shown here is derived from an EMBL/GenBank/DDBJ whole genome shotgun (WGS) entry which is preliminary data.</text>
</comment>
<name>A0AAV3Q185_LITER</name>
<dbReference type="GO" id="GO:0008270">
    <property type="term" value="F:zinc ion binding"/>
    <property type="evidence" value="ECO:0007669"/>
    <property type="project" value="InterPro"/>
</dbReference>